<dbReference type="AlphaFoldDB" id="A0A1C4YJE9"/>
<name>A0A1C4YJE9_9ACTN</name>
<protein>
    <submittedName>
        <fullName evidence="1">Uncharacterized protein</fullName>
    </submittedName>
</protein>
<reference evidence="2" key="1">
    <citation type="submission" date="2016-06" db="EMBL/GenBank/DDBJ databases">
        <authorList>
            <person name="Varghese N."/>
            <person name="Submissions Spin"/>
        </authorList>
    </citation>
    <scope>NUCLEOTIDE SEQUENCE [LARGE SCALE GENOMIC DNA]</scope>
    <source>
        <strain evidence="2">DSM 45160</strain>
    </source>
</reference>
<evidence type="ECO:0000313" key="2">
    <source>
        <dbReference type="Proteomes" id="UP000198224"/>
    </source>
</evidence>
<evidence type="ECO:0000313" key="1">
    <source>
        <dbReference type="EMBL" id="SCF20885.1"/>
    </source>
</evidence>
<sequence>MDDGPVTPALVIWTAQRVIAQHHEPPSEHRATGGCGQCQGDRREMLTWARGTLREHRR</sequence>
<proteinExistence type="predicted"/>
<dbReference type="EMBL" id="LT607409">
    <property type="protein sequence ID" value="SCF20885.1"/>
    <property type="molecule type" value="Genomic_DNA"/>
</dbReference>
<accession>A0A1C4YJE9</accession>
<gene>
    <name evidence="1" type="ORF">GA0070612_4848</name>
</gene>
<keyword evidence="2" id="KW-1185">Reference proteome</keyword>
<dbReference type="Proteomes" id="UP000198224">
    <property type="component" value="Chromosome I"/>
</dbReference>
<organism evidence="1 2">
    <name type="scientific">Micromonospora chokoriensis</name>
    <dbReference type="NCBI Taxonomy" id="356851"/>
    <lineage>
        <taxon>Bacteria</taxon>
        <taxon>Bacillati</taxon>
        <taxon>Actinomycetota</taxon>
        <taxon>Actinomycetes</taxon>
        <taxon>Micromonosporales</taxon>
        <taxon>Micromonosporaceae</taxon>
        <taxon>Micromonospora</taxon>
    </lineage>
</organism>